<feature type="coiled-coil region" evidence="4">
    <location>
        <begin position="233"/>
        <end position="260"/>
    </location>
</feature>
<dbReference type="PANTHER" id="PTHR35023">
    <property type="entry name" value="CHELATASE-RELATED"/>
    <property type="match status" value="1"/>
</dbReference>
<comment type="similarity">
    <text evidence="1">Belongs to the Mg-chelatase subunits D/I family.</text>
</comment>
<evidence type="ECO:0000313" key="7">
    <source>
        <dbReference type="EMBL" id="SFP78144.1"/>
    </source>
</evidence>
<dbReference type="InterPro" id="IPR036465">
    <property type="entry name" value="vWFA_dom_sf"/>
</dbReference>
<dbReference type="SMART" id="SM00382">
    <property type="entry name" value="AAA"/>
    <property type="match status" value="1"/>
</dbReference>
<dbReference type="SUPFAM" id="SSF52540">
    <property type="entry name" value="P-loop containing nucleoside triphosphate hydrolases"/>
    <property type="match status" value="1"/>
</dbReference>
<keyword evidence="2" id="KW-0547">Nucleotide-binding</keyword>
<proteinExistence type="inferred from homology"/>
<evidence type="ECO:0000256" key="5">
    <source>
        <dbReference type="SAM" id="MobiDB-lite"/>
    </source>
</evidence>
<dbReference type="PROSITE" id="PS50234">
    <property type="entry name" value="VWFA"/>
    <property type="match status" value="1"/>
</dbReference>
<sequence>MEAPYPFAGIVDQQAMKRALLINAVNPEVNGVLLRGERGTAKSTGVRALAEVLPEIDVVADCPYGCPPDDPDRMCSECRQRHAADTDLPVERRQMQVVDLPLNASEDRVVGSIDLQRAVGAGEATFEPGILAEANRNILYVDEVNLLDDHIVDVLLDAAAMGENIVEREGVSFRHPAEFILVGTMNPEEGGLRPQLLDRFDIIVDVEASDDPAERVEIAERREAFDADPEGFRTEYAAEQDALREQVRDARERLTDVEMTEELQREASYEALRQRAHGMRADIAVSRVARALAALDGEDEVTDAHVAEAQYFAFPHRVEGVAEMSFGEAVLSTGNDDDEPEEGEDDEDDPEGDDSADQQGGGIPIAEGEESYTVDRTAIDPEKDRTMRSALARRTPSRVDVRSGRYVRSRIQEDVDDVAIDATLRAAAPHQRQRGREGDDLVIEPRDLRQKLRERTARALVVFVVDASGSVMSGRQMMETKRGLLSLIEDAYRARNRVAVVVFRGESAFTLVEPTRNHRRARDAVSRLTVGGNTPLAHGLIEAYQLVEREKRRDQDLYPLVVVLSDGQSNVEYREDSDAREDALRAAALFDEDDIPGVFVDTGHKLDTTPDEIWTDRKAKRMKRKRHERNREFAATMGADYLPLIDLPRDVDLEALDWEEGTA</sequence>
<evidence type="ECO:0000313" key="8">
    <source>
        <dbReference type="Proteomes" id="UP000183769"/>
    </source>
</evidence>
<dbReference type="Proteomes" id="UP000183769">
    <property type="component" value="Unassembled WGS sequence"/>
</dbReference>
<dbReference type="InterPro" id="IPR041628">
    <property type="entry name" value="ChlI/MoxR_AAA_lid"/>
</dbReference>
<dbReference type="InterPro" id="IPR052989">
    <property type="entry name" value="Mg-chelatase_DI-like"/>
</dbReference>
<dbReference type="Pfam" id="PF13519">
    <property type="entry name" value="VWA_2"/>
    <property type="match status" value="1"/>
</dbReference>
<dbReference type="SUPFAM" id="SSF53300">
    <property type="entry name" value="vWA-like"/>
    <property type="match status" value="1"/>
</dbReference>
<reference evidence="8" key="1">
    <citation type="submission" date="2016-10" db="EMBL/GenBank/DDBJ databases">
        <authorList>
            <person name="Varghese N."/>
            <person name="Submissions S."/>
        </authorList>
    </citation>
    <scope>NUCLEOTIDE SEQUENCE [LARGE SCALE GENOMIC DNA]</scope>
    <source>
        <strain evidence="8">CGMCC 1.10329</strain>
    </source>
</reference>
<dbReference type="Pfam" id="PF01078">
    <property type="entry name" value="Mg_chelatase"/>
    <property type="match status" value="1"/>
</dbReference>
<feature type="region of interest" description="Disordered" evidence="5">
    <location>
        <begin position="331"/>
        <end position="396"/>
    </location>
</feature>
<dbReference type="InterPro" id="IPR027417">
    <property type="entry name" value="P-loop_NTPase"/>
</dbReference>
<feature type="compositionally biased region" description="Basic and acidic residues" evidence="5">
    <location>
        <begin position="377"/>
        <end position="387"/>
    </location>
</feature>
<dbReference type="Gene3D" id="3.40.50.410">
    <property type="entry name" value="von Willebrand factor, type A domain"/>
    <property type="match status" value="1"/>
</dbReference>
<evidence type="ECO:0000259" key="6">
    <source>
        <dbReference type="PROSITE" id="PS50234"/>
    </source>
</evidence>
<dbReference type="GO" id="GO:0005524">
    <property type="term" value="F:ATP binding"/>
    <property type="evidence" value="ECO:0007669"/>
    <property type="project" value="UniProtKB-KW"/>
</dbReference>
<evidence type="ECO:0000256" key="3">
    <source>
        <dbReference type="ARBA" id="ARBA00022840"/>
    </source>
</evidence>
<organism evidence="7 8">
    <name type="scientific">Halolamina pelagica</name>
    <dbReference type="NCBI Taxonomy" id="699431"/>
    <lineage>
        <taxon>Archaea</taxon>
        <taxon>Methanobacteriati</taxon>
        <taxon>Methanobacteriota</taxon>
        <taxon>Stenosarchaea group</taxon>
        <taxon>Halobacteria</taxon>
        <taxon>Halobacteriales</taxon>
        <taxon>Haloferacaceae</taxon>
    </lineage>
</organism>
<feature type="domain" description="VWFA" evidence="6">
    <location>
        <begin position="460"/>
        <end position="651"/>
    </location>
</feature>
<dbReference type="InterPro" id="IPR003593">
    <property type="entry name" value="AAA+_ATPase"/>
</dbReference>
<evidence type="ECO:0000256" key="2">
    <source>
        <dbReference type="ARBA" id="ARBA00022741"/>
    </source>
</evidence>
<protein>
    <submittedName>
        <fullName evidence="7">Magnesium chelatase subunit D</fullName>
    </submittedName>
</protein>
<dbReference type="Gene3D" id="1.10.8.80">
    <property type="entry name" value="Magnesium chelatase subunit I, C-Terminal domain"/>
    <property type="match status" value="1"/>
</dbReference>
<feature type="compositionally biased region" description="Acidic residues" evidence="5">
    <location>
        <begin position="335"/>
        <end position="356"/>
    </location>
</feature>
<dbReference type="EMBL" id="FOXI01000008">
    <property type="protein sequence ID" value="SFP78144.1"/>
    <property type="molecule type" value="Genomic_DNA"/>
</dbReference>
<dbReference type="AlphaFoldDB" id="A0A1I5T514"/>
<keyword evidence="8" id="KW-1185">Reference proteome</keyword>
<evidence type="ECO:0000256" key="1">
    <source>
        <dbReference type="ARBA" id="ARBA00005799"/>
    </source>
</evidence>
<accession>A0A1I5T514</accession>
<gene>
    <name evidence="7" type="ORF">SAMN05216277_10821</name>
</gene>
<dbReference type="PANTHER" id="PTHR35023:SF1">
    <property type="entry name" value="MG-PROTOPORPHYRIN IX CHELATASE"/>
    <property type="match status" value="1"/>
</dbReference>
<keyword evidence="3" id="KW-0067">ATP-binding</keyword>
<dbReference type="SMART" id="SM00327">
    <property type="entry name" value="VWA"/>
    <property type="match status" value="1"/>
</dbReference>
<dbReference type="Pfam" id="PF17863">
    <property type="entry name" value="AAA_lid_2"/>
    <property type="match status" value="1"/>
</dbReference>
<keyword evidence="4" id="KW-0175">Coiled coil</keyword>
<evidence type="ECO:0000256" key="4">
    <source>
        <dbReference type="SAM" id="Coils"/>
    </source>
</evidence>
<name>A0A1I5T514_9EURY</name>
<dbReference type="Gene3D" id="3.40.50.300">
    <property type="entry name" value="P-loop containing nucleotide triphosphate hydrolases"/>
    <property type="match status" value="1"/>
</dbReference>
<dbReference type="InterPro" id="IPR002035">
    <property type="entry name" value="VWF_A"/>
</dbReference>
<dbReference type="InterPro" id="IPR000523">
    <property type="entry name" value="Mg_chelatse_chII-like_cat_dom"/>
</dbReference>